<dbReference type="InterPro" id="IPR017423">
    <property type="entry name" value="TRM6"/>
</dbReference>
<evidence type="ECO:0000256" key="5">
    <source>
        <dbReference type="ARBA" id="ARBA00023242"/>
    </source>
</evidence>
<evidence type="ECO:0000313" key="9">
    <source>
        <dbReference type="Proteomes" id="UP000274822"/>
    </source>
</evidence>
<dbReference type="GO" id="GO:0031515">
    <property type="term" value="C:tRNA (m1A) methyltransferase complex"/>
    <property type="evidence" value="ECO:0007669"/>
    <property type="project" value="InterPro"/>
</dbReference>
<dbReference type="PANTHER" id="PTHR12945">
    <property type="entry name" value="TRANSLATION INITIATION FACTOR EIF3-RELATED"/>
    <property type="match status" value="1"/>
</dbReference>
<keyword evidence="9" id="KW-1185">Reference proteome</keyword>
<dbReference type="PANTHER" id="PTHR12945:SF0">
    <property type="entry name" value="TRNA (ADENINE(58)-N(1))-METHYLTRANSFERASE NON-CATALYTIC SUBUNIT TRM6"/>
    <property type="match status" value="1"/>
</dbReference>
<evidence type="ECO:0000313" key="8">
    <source>
        <dbReference type="EMBL" id="RUS26866.1"/>
    </source>
</evidence>
<feature type="non-terminal residue" evidence="8">
    <location>
        <position position="506"/>
    </location>
</feature>
<feature type="region of interest" description="Disordered" evidence="7">
    <location>
        <begin position="440"/>
        <end position="506"/>
    </location>
</feature>
<proteinExistence type="inferred from homology"/>
<name>A0A433QAN4_9FUNG</name>
<feature type="compositionally biased region" description="Basic residues" evidence="7">
    <location>
        <begin position="483"/>
        <end position="492"/>
    </location>
</feature>
<evidence type="ECO:0000256" key="2">
    <source>
        <dbReference type="ARBA" id="ARBA00008320"/>
    </source>
</evidence>
<feature type="compositionally biased region" description="Basic and acidic residues" evidence="7">
    <location>
        <begin position="444"/>
        <end position="454"/>
    </location>
</feature>
<dbReference type="EMBL" id="RBNJ01009479">
    <property type="protein sequence ID" value="RUS26866.1"/>
    <property type="molecule type" value="Genomic_DNA"/>
</dbReference>
<reference evidence="8 9" key="1">
    <citation type="journal article" date="2018" name="New Phytol.">
        <title>Phylogenomics of Endogonaceae and evolution of mycorrhizas within Mucoromycota.</title>
        <authorList>
            <person name="Chang Y."/>
            <person name="Desiro A."/>
            <person name="Na H."/>
            <person name="Sandor L."/>
            <person name="Lipzen A."/>
            <person name="Clum A."/>
            <person name="Barry K."/>
            <person name="Grigoriev I.V."/>
            <person name="Martin F.M."/>
            <person name="Stajich J.E."/>
            <person name="Smith M.E."/>
            <person name="Bonito G."/>
            <person name="Spatafora J.W."/>
        </authorList>
    </citation>
    <scope>NUCLEOTIDE SEQUENCE [LARGE SCALE GENOMIC DNA]</scope>
    <source>
        <strain evidence="8 9">AD002</strain>
    </source>
</reference>
<comment type="subcellular location">
    <subcellularLocation>
        <location evidence="1">Nucleus</location>
    </subcellularLocation>
</comment>
<evidence type="ECO:0000256" key="7">
    <source>
        <dbReference type="SAM" id="MobiDB-lite"/>
    </source>
</evidence>
<dbReference type="GO" id="GO:0030488">
    <property type="term" value="P:tRNA methylation"/>
    <property type="evidence" value="ECO:0007669"/>
    <property type="project" value="InterPro"/>
</dbReference>
<dbReference type="AlphaFoldDB" id="A0A433QAN4"/>
<dbReference type="PIRSF" id="PIRSF038170">
    <property type="entry name" value="tRNA_m1A_mtfrase"/>
    <property type="match status" value="1"/>
</dbReference>
<accession>A0A433QAN4</accession>
<sequence length="506" mass="56780">MDDLIPATTTQDDVDEDIPVIRANQYILIKMPSGNQKVVTLRPDSLVSLGKFGSFHANDLIGQVFGHSYEIYGRNQIRVTSNWALEEVEETDANNREIFDDSSTQKLSFLDIEKLKEEGMKGELEGKVCLMSMVQQMCGHDRINTCIDPDIIQKMVDSHASFDKKTEFSKAKYIQRKQKKFMKVFTPLRPTMLSVAQYFFVKNPDKVRNMRIDTLSQILSFGNVHANSKLLVVDDTQGLVISAVAERMGGFGTILGIHDGDNHNYDILRYMNFSKHVLDSVTTLPWTKVAKDAAQEPFDYKTEEQLGNMKELDRNGYYRRKRGYEKLQAAKQSLWDGNFDGLIVASQYTAVSILETLLPYLGGSRPIVIYSIHKEALLDACVWMRKSVDCLNPQITESWLRQYQVLPGRTHPEMTTTGGAGYVLTAMRVIDFPTQAAVGMGSRRNKEVDSEDGRSVSSLGTRGTRRGGDRGRRGGWDSGGRGRGGRGVRNAKNRSEQASASALMTK</sequence>
<comment type="similarity">
    <text evidence="2">Belongs to the TRM6/GCD10 family.</text>
</comment>
<organism evidence="8 9">
    <name type="scientific">Jimgerdemannia flammicorona</name>
    <dbReference type="NCBI Taxonomy" id="994334"/>
    <lineage>
        <taxon>Eukaryota</taxon>
        <taxon>Fungi</taxon>
        <taxon>Fungi incertae sedis</taxon>
        <taxon>Mucoromycota</taxon>
        <taxon>Mucoromycotina</taxon>
        <taxon>Endogonomycetes</taxon>
        <taxon>Endogonales</taxon>
        <taxon>Endogonaceae</taxon>
        <taxon>Jimgerdemannia</taxon>
    </lineage>
</organism>
<evidence type="ECO:0000256" key="6">
    <source>
        <dbReference type="ARBA" id="ARBA00032319"/>
    </source>
</evidence>
<keyword evidence="5" id="KW-0539">Nucleus</keyword>
<keyword evidence="4" id="KW-0819">tRNA processing</keyword>
<gene>
    <name evidence="8" type="ORF">BC938DRAFT_484012</name>
</gene>
<dbReference type="Pfam" id="PF04189">
    <property type="entry name" value="Gcd10p"/>
    <property type="match status" value="2"/>
</dbReference>
<feature type="compositionally biased region" description="Polar residues" evidence="7">
    <location>
        <begin position="496"/>
        <end position="506"/>
    </location>
</feature>
<evidence type="ECO:0000256" key="3">
    <source>
        <dbReference type="ARBA" id="ARBA00021704"/>
    </source>
</evidence>
<dbReference type="Proteomes" id="UP000274822">
    <property type="component" value="Unassembled WGS sequence"/>
</dbReference>
<comment type="caution">
    <text evidence="8">The sequence shown here is derived from an EMBL/GenBank/DDBJ whole genome shotgun (WGS) entry which is preliminary data.</text>
</comment>
<protein>
    <recommendedName>
        <fullName evidence="3">tRNA (adenine(58)-N(1))-methyltransferase non-catalytic subunit TRM6</fullName>
    </recommendedName>
    <alternativeName>
        <fullName evidence="6">tRNA(m1A58)-methyltransferase subunit TRM6</fullName>
    </alternativeName>
</protein>
<dbReference type="GO" id="GO:0005634">
    <property type="term" value="C:nucleus"/>
    <property type="evidence" value="ECO:0007669"/>
    <property type="project" value="UniProtKB-SubCell"/>
</dbReference>
<evidence type="ECO:0000256" key="4">
    <source>
        <dbReference type="ARBA" id="ARBA00022694"/>
    </source>
</evidence>
<evidence type="ECO:0000256" key="1">
    <source>
        <dbReference type="ARBA" id="ARBA00004123"/>
    </source>
</evidence>
<feature type="compositionally biased region" description="Basic and acidic residues" evidence="7">
    <location>
        <begin position="466"/>
        <end position="475"/>
    </location>
</feature>